<dbReference type="Gene3D" id="3.30.300.30">
    <property type="match status" value="1"/>
</dbReference>
<dbReference type="GO" id="GO:0016874">
    <property type="term" value="F:ligase activity"/>
    <property type="evidence" value="ECO:0007669"/>
    <property type="project" value="UniProtKB-KW"/>
</dbReference>
<feature type="domain" description="AMP-dependent synthetase/ligase" evidence="1">
    <location>
        <begin position="28"/>
        <end position="406"/>
    </location>
</feature>
<dbReference type="InterPro" id="IPR020845">
    <property type="entry name" value="AMP-binding_CS"/>
</dbReference>
<proteinExistence type="predicted"/>
<name>A0ABZ0QM49_9FIRM</name>
<protein>
    <submittedName>
        <fullName evidence="3">Long-chain-fatty-acid--CoA ligase</fullName>
    </submittedName>
</protein>
<dbReference type="NCBIfam" id="NF006181">
    <property type="entry name" value="PRK08314.1"/>
    <property type="match status" value="1"/>
</dbReference>
<dbReference type="SUPFAM" id="SSF56801">
    <property type="entry name" value="Acetyl-CoA synthetase-like"/>
    <property type="match status" value="1"/>
</dbReference>
<dbReference type="Proteomes" id="UP001304683">
    <property type="component" value="Chromosome"/>
</dbReference>
<reference evidence="3 4" key="1">
    <citation type="submission" date="2023-08" db="EMBL/GenBank/DDBJ databases">
        <title>Genome sequence of Thermaerobacter compostii strain Ins1, a spore-forming filamentous bacterium isolated from a deep geothermal reservoir.</title>
        <authorList>
            <person name="Bregnard D."/>
            <person name="Gonzalez D."/>
            <person name="Junier P."/>
        </authorList>
    </citation>
    <scope>NUCLEOTIDE SEQUENCE [LARGE SCALE GENOMIC DNA]</scope>
    <source>
        <strain evidence="3 4">Ins1</strain>
    </source>
</reference>
<dbReference type="InterPro" id="IPR042099">
    <property type="entry name" value="ANL_N_sf"/>
</dbReference>
<dbReference type="Pfam" id="PF00501">
    <property type="entry name" value="AMP-binding"/>
    <property type="match status" value="1"/>
</dbReference>
<sequence>MFTRHHGVWPPHLPKHLDYPRVPLWEFLETTVRRFPDKPAIIYYGRSIPYRELGEAVHRVAAGLRRLGVQPGDRVALYLQNCPQFVIAFYGIVRAGGVVVPVNPMLRAEELAYILRDSEAKVLFAGDELSPAVESLGARTEVRAVVRVVYADYLPQAPSLPVPEVVAAPRRADSGFVAWDELLDAPAAPPEVPTDPRRLAVLPYTSGSTGTPKGCMHTHATVITNVVGAAYWNGIAPSTVHLTVLPLFHVTGLQHSMNVPLFVGATSVMLTRWDRDAALQAIARYACTHWMNISTMVIDFLHNPRLRREDVSSLLFVGGGGAALPEAVGERLFALTGLRYVEGYGLTETISQTHFNPPHRPKLQCLGIPAPDVDCKVVDVATGRELGPGEEGELLVSGPQVMEGYWNKPDETEAAFVVIDGRRYLRTGDIVRYDEEGYFFLVDRAKRMINAAGFKVWPAEVESYLYKHPAVQEACVVGVPDPRKGEEVKAYVVLRPEYRGRVTPEAIVDWCRQRMAAYKYPRQVEFVNSLPKSGSGKVLWRVLQERERQRAGT</sequence>
<evidence type="ECO:0000313" key="4">
    <source>
        <dbReference type="Proteomes" id="UP001304683"/>
    </source>
</evidence>
<evidence type="ECO:0000259" key="1">
    <source>
        <dbReference type="Pfam" id="PF00501"/>
    </source>
</evidence>
<dbReference type="PANTHER" id="PTHR43767:SF1">
    <property type="entry name" value="NONRIBOSOMAL PEPTIDE SYNTHASE PES1 (EUROFUNG)-RELATED"/>
    <property type="match status" value="1"/>
</dbReference>
<dbReference type="InterPro" id="IPR000873">
    <property type="entry name" value="AMP-dep_synth/lig_dom"/>
</dbReference>
<evidence type="ECO:0000259" key="2">
    <source>
        <dbReference type="Pfam" id="PF13193"/>
    </source>
</evidence>
<accession>A0ABZ0QM49</accession>
<dbReference type="EMBL" id="CP132508">
    <property type="protein sequence ID" value="WPD18568.1"/>
    <property type="molecule type" value="Genomic_DNA"/>
</dbReference>
<dbReference type="PANTHER" id="PTHR43767">
    <property type="entry name" value="LONG-CHAIN-FATTY-ACID--COA LIGASE"/>
    <property type="match status" value="1"/>
</dbReference>
<keyword evidence="4" id="KW-1185">Reference proteome</keyword>
<dbReference type="PROSITE" id="PS00455">
    <property type="entry name" value="AMP_BINDING"/>
    <property type="match status" value="1"/>
</dbReference>
<dbReference type="Pfam" id="PF13193">
    <property type="entry name" value="AMP-binding_C"/>
    <property type="match status" value="1"/>
</dbReference>
<evidence type="ECO:0000313" key="3">
    <source>
        <dbReference type="EMBL" id="WPD18568.1"/>
    </source>
</evidence>
<dbReference type="InterPro" id="IPR050237">
    <property type="entry name" value="ATP-dep_AMP-bd_enzyme"/>
</dbReference>
<dbReference type="RefSeq" id="WP_318750391.1">
    <property type="nucleotide sequence ID" value="NZ_CP132508.1"/>
</dbReference>
<organism evidence="3 4">
    <name type="scientific">Thermaerobacter composti</name>
    <dbReference type="NCBI Taxonomy" id="554949"/>
    <lineage>
        <taxon>Bacteria</taxon>
        <taxon>Bacillati</taxon>
        <taxon>Bacillota</taxon>
        <taxon>Clostridia</taxon>
        <taxon>Eubacteriales</taxon>
        <taxon>Clostridiales Family XVII. Incertae Sedis</taxon>
        <taxon>Thermaerobacter</taxon>
    </lineage>
</organism>
<dbReference type="Gene3D" id="3.40.50.12780">
    <property type="entry name" value="N-terminal domain of ligase-like"/>
    <property type="match status" value="1"/>
</dbReference>
<keyword evidence="3" id="KW-0436">Ligase</keyword>
<gene>
    <name evidence="3" type="ORF">Q5761_09400</name>
</gene>
<feature type="domain" description="AMP-binding enzyme C-terminal" evidence="2">
    <location>
        <begin position="460"/>
        <end position="537"/>
    </location>
</feature>
<dbReference type="InterPro" id="IPR045851">
    <property type="entry name" value="AMP-bd_C_sf"/>
</dbReference>
<dbReference type="InterPro" id="IPR025110">
    <property type="entry name" value="AMP-bd_C"/>
</dbReference>